<feature type="transmembrane region" description="Helical" evidence="5">
    <location>
        <begin position="45"/>
        <end position="64"/>
    </location>
</feature>
<dbReference type="AlphaFoldDB" id="A0A5Q2MIK6"/>
<dbReference type="KEGG" id="aef:GEV26_14615"/>
<protein>
    <submittedName>
        <fullName evidence="7">FUSC family protein</fullName>
    </submittedName>
</protein>
<accession>A0A5Q2MIK6</accession>
<dbReference type="Proteomes" id="UP000392064">
    <property type="component" value="Chromosome"/>
</dbReference>
<gene>
    <name evidence="7" type="ORF">GEV26_14615</name>
</gene>
<keyword evidence="8" id="KW-1185">Reference proteome</keyword>
<evidence type="ECO:0000313" key="8">
    <source>
        <dbReference type="Proteomes" id="UP000392064"/>
    </source>
</evidence>
<evidence type="ECO:0000256" key="4">
    <source>
        <dbReference type="ARBA" id="ARBA00023136"/>
    </source>
</evidence>
<dbReference type="GO" id="GO:0016020">
    <property type="term" value="C:membrane"/>
    <property type="evidence" value="ECO:0007669"/>
    <property type="project" value="UniProtKB-SubCell"/>
</dbReference>
<feature type="transmembrane region" description="Helical" evidence="5">
    <location>
        <begin position="99"/>
        <end position="115"/>
    </location>
</feature>
<comment type="subcellular location">
    <subcellularLocation>
        <location evidence="1">Membrane</location>
        <topology evidence="1">Multi-pass membrane protein</topology>
    </subcellularLocation>
</comment>
<dbReference type="InterPro" id="IPR049453">
    <property type="entry name" value="Memb_transporter_dom"/>
</dbReference>
<evidence type="ECO:0000256" key="3">
    <source>
        <dbReference type="ARBA" id="ARBA00022989"/>
    </source>
</evidence>
<evidence type="ECO:0000256" key="2">
    <source>
        <dbReference type="ARBA" id="ARBA00022692"/>
    </source>
</evidence>
<keyword evidence="4 5" id="KW-0472">Membrane</keyword>
<feature type="transmembrane region" description="Helical" evidence="5">
    <location>
        <begin position="170"/>
        <end position="191"/>
    </location>
</feature>
<reference evidence="7 8" key="1">
    <citation type="submission" date="2019-11" db="EMBL/GenBank/DDBJ databases">
        <authorList>
            <person name="Li J."/>
        </authorList>
    </citation>
    <scope>NUCLEOTIDE SEQUENCE [LARGE SCALE GENOMIC DNA]</scope>
    <source>
        <strain evidence="7 8">MF47</strain>
    </source>
</reference>
<feature type="transmembrane region" description="Helical" evidence="5">
    <location>
        <begin position="338"/>
        <end position="355"/>
    </location>
</feature>
<evidence type="ECO:0000259" key="6">
    <source>
        <dbReference type="Pfam" id="PF13515"/>
    </source>
</evidence>
<feature type="transmembrane region" description="Helical" evidence="5">
    <location>
        <begin position="308"/>
        <end position="326"/>
    </location>
</feature>
<feature type="domain" description="Integral membrane bound transporter" evidence="6">
    <location>
        <begin position="228"/>
        <end position="351"/>
    </location>
</feature>
<evidence type="ECO:0000256" key="1">
    <source>
        <dbReference type="ARBA" id="ARBA00004141"/>
    </source>
</evidence>
<keyword evidence="2 5" id="KW-0812">Transmembrane</keyword>
<dbReference type="Pfam" id="PF13515">
    <property type="entry name" value="FUSC_2"/>
    <property type="match status" value="1"/>
</dbReference>
<evidence type="ECO:0000256" key="5">
    <source>
        <dbReference type="SAM" id="Phobius"/>
    </source>
</evidence>
<feature type="transmembrane region" description="Helical" evidence="5">
    <location>
        <begin position="121"/>
        <end position="141"/>
    </location>
</feature>
<proteinExistence type="predicted"/>
<name>A0A5Q2MIK6_9ACTN</name>
<evidence type="ECO:0000313" key="7">
    <source>
        <dbReference type="EMBL" id="QGG42508.1"/>
    </source>
</evidence>
<organism evidence="7 8">
    <name type="scientific">Aeromicrobium yanjiei</name>
    <dbReference type="NCBI Taxonomy" id="2662028"/>
    <lineage>
        <taxon>Bacteria</taxon>
        <taxon>Bacillati</taxon>
        <taxon>Actinomycetota</taxon>
        <taxon>Actinomycetes</taxon>
        <taxon>Propionibacteriales</taxon>
        <taxon>Nocardioidaceae</taxon>
        <taxon>Aeromicrobium</taxon>
    </lineage>
</organism>
<feature type="transmembrane region" description="Helical" evidence="5">
    <location>
        <begin position="70"/>
        <end position="87"/>
    </location>
</feature>
<dbReference type="EMBL" id="CP045737">
    <property type="protein sequence ID" value="QGG42508.1"/>
    <property type="molecule type" value="Genomic_DNA"/>
</dbReference>
<keyword evidence="3 5" id="KW-1133">Transmembrane helix</keyword>
<sequence>MTSALSHGYRSVTMRRPQIDCPVTTPLFRLLAEDLRRVGPGAVNGLTATRVGIAVAVPLLTLVALDRLEWSAFCAFGAFAAIYGRTLPRRVRAVQQVQVSLALVTAITTGTIAALSPHQTFWIVVGGSLAAMIMAVLADVWQWKPPGGLFAVFAFSVCATQADATCATVLIAAALGTASAAFAILVCSIGPEGTGPVPQRRDVRAHLADPATVRHAVRHLLAPLLTGSVAVALDIGHPYWGMVASIVPLTSPSMREMAFRGAHRLIGTALGLGLTAAILAFHPGEVALVVVIIAAQLLTELIVMRHYALALVFITPLALLMGQLVHPLPAGDVVTQRGVETLLGVVIGLAVAWATRRRPQAKSFSPQ</sequence>